<dbReference type="PANTHER" id="PTHR47381">
    <property type="entry name" value="ALPHA/BETA-HYDROLASES SUPERFAMILY PROTEIN"/>
    <property type="match status" value="1"/>
</dbReference>
<dbReference type="InterPro" id="IPR029058">
    <property type="entry name" value="AB_hydrolase_fold"/>
</dbReference>
<name>A0A917NGI2_9BACL</name>
<proteinExistence type="predicted"/>
<keyword evidence="3" id="KW-1185">Reference proteome</keyword>
<dbReference type="GO" id="GO:0016787">
    <property type="term" value="F:hydrolase activity"/>
    <property type="evidence" value="ECO:0007669"/>
    <property type="project" value="UniProtKB-KW"/>
</dbReference>
<evidence type="ECO:0000313" key="2">
    <source>
        <dbReference type="EMBL" id="GGI99572.1"/>
    </source>
</evidence>
<dbReference type="Pfam" id="PF02129">
    <property type="entry name" value="Peptidase_S15"/>
    <property type="match status" value="1"/>
</dbReference>
<dbReference type="AlphaFoldDB" id="A0A917NGI2"/>
<organism evidence="2 3">
    <name type="scientific">Alicyclobacillus cellulosilyticus</name>
    <dbReference type="NCBI Taxonomy" id="1003997"/>
    <lineage>
        <taxon>Bacteria</taxon>
        <taxon>Bacillati</taxon>
        <taxon>Bacillota</taxon>
        <taxon>Bacilli</taxon>
        <taxon>Bacillales</taxon>
        <taxon>Alicyclobacillaceae</taxon>
        <taxon>Alicyclobacillus</taxon>
    </lineage>
</organism>
<accession>A0A917NGI2</accession>
<reference evidence="2" key="1">
    <citation type="journal article" date="2014" name="Int. J. Syst. Evol. Microbiol.">
        <title>Complete genome sequence of Corynebacterium casei LMG S-19264T (=DSM 44701T), isolated from a smear-ripened cheese.</title>
        <authorList>
            <consortium name="US DOE Joint Genome Institute (JGI-PGF)"/>
            <person name="Walter F."/>
            <person name="Albersmeier A."/>
            <person name="Kalinowski J."/>
            <person name="Ruckert C."/>
        </authorList>
    </citation>
    <scope>NUCLEOTIDE SEQUENCE</scope>
    <source>
        <strain evidence="2">JCM 18487</strain>
    </source>
</reference>
<dbReference type="Proteomes" id="UP000637695">
    <property type="component" value="Unassembled WGS sequence"/>
</dbReference>
<dbReference type="Gene3D" id="3.40.50.1820">
    <property type="entry name" value="alpha/beta hydrolase"/>
    <property type="match status" value="1"/>
</dbReference>
<dbReference type="InterPro" id="IPR000383">
    <property type="entry name" value="Xaa-Pro-like_dom"/>
</dbReference>
<evidence type="ECO:0000259" key="1">
    <source>
        <dbReference type="Pfam" id="PF02129"/>
    </source>
</evidence>
<protein>
    <submittedName>
        <fullName evidence="2">Hydrolase YtaP</fullName>
    </submittedName>
</protein>
<keyword evidence="2" id="KW-0378">Hydrolase</keyword>
<evidence type="ECO:0000313" key="3">
    <source>
        <dbReference type="Proteomes" id="UP000637695"/>
    </source>
</evidence>
<dbReference type="RefSeq" id="WP_188881076.1">
    <property type="nucleotide sequence ID" value="NZ_BMOY01000006.1"/>
</dbReference>
<gene>
    <name evidence="2" type="primary">ytaP</name>
    <name evidence="2" type="ORF">GCM10010885_06070</name>
</gene>
<feature type="domain" description="Xaa-Pro dipeptidyl-peptidase-like" evidence="1">
    <location>
        <begin position="61"/>
        <end position="211"/>
    </location>
</feature>
<reference evidence="2" key="2">
    <citation type="submission" date="2020-09" db="EMBL/GenBank/DDBJ databases">
        <authorList>
            <person name="Sun Q."/>
            <person name="Ohkuma M."/>
        </authorList>
    </citation>
    <scope>NUCLEOTIDE SEQUENCE</scope>
    <source>
        <strain evidence="2">JCM 18487</strain>
    </source>
</reference>
<dbReference type="SUPFAM" id="SSF53474">
    <property type="entry name" value="alpha/beta-Hydrolases"/>
    <property type="match status" value="1"/>
</dbReference>
<dbReference type="PANTHER" id="PTHR47381:SF3">
    <property type="entry name" value="ALPHA_BETA-HYDROLASES SUPERFAMILY PROTEIN"/>
    <property type="match status" value="1"/>
</dbReference>
<comment type="caution">
    <text evidence="2">The sequence shown here is derived from an EMBL/GenBank/DDBJ whole genome shotgun (WGS) entry which is preliminary data.</text>
</comment>
<sequence>MVQTPPFDASQRRAELYSLLGDLPPRNLPVGARIIGMAEQDGFVVESLVLDLNGLEPVPAYFVRPNDAREPVPAVVFNHAWGQSRRQLLERFHPSVPSCAAEFARRGWAAICIDHWGFGERSGRTESEIFKWMLWTGRVMWGMMVFDSLRAVDYLTERPDVDPGRIATVGISMGATMAWWLAVLDERIRVCVDICGMTDFDALIETRGLDLHSIYYYVPRLLNHFTTADINRLIAPRPHLSIAGIYDKITPPAGLARIDEALQAAYRELGHPTHWRMSRYHTGHMETAEMRAEWLAFLETYL</sequence>
<dbReference type="EMBL" id="BMOY01000006">
    <property type="protein sequence ID" value="GGI99572.1"/>
    <property type="molecule type" value="Genomic_DNA"/>
</dbReference>